<dbReference type="KEGG" id="muh:HYN43_014150"/>
<reference evidence="2 3" key="1">
    <citation type="submission" date="2018-10" db="EMBL/GenBank/DDBJ databases">
        <title>Genome sequencing of Mucilaginibacter sp. HYN0043.</title>
        <authorList>
            <person name="Kim M."/>
            <person name="Yi H."/>
        </authorList>
    </citation>
    <scope>NUCLEOTIDE SEQUENCE [LARGE SCALE GENOMIC DNA]</scope>
    <source>
        <strain evidence="2 3">HYN0043</strain>
    </source>
</reference>
<accession>A0A494VM46</accession>
<evidence type="ECO:0000313" key="3">
    <source>
        <dbReference type="Proteomes" id="UP000270046"/>
    </source>
</evidence>
<protein>
    <submittedName>
        <fullName evidence="2">Uncharacterized protein</fullName>
    </submittedName>
</protein>
<dbReference type="Proteomes" id="UP000270046">
    <property type="component" value="Chromosome"/>
</dbReference>
<keyword evidence="3" id="KW-1185">Reference proteome</keyword>
<keyword evidence="1" id="KW-0812">Transmembrane</keyword>
<dbReference type="AlphaFoldDB" id="A0A494VM46"/>
<name>A0A494VM46_9SPHI</name>
<dbReference type="EMBL" id="CP032869">
    <property type="protein sequence ID" value="AYL96366.1"/>
    <property type="molecule type" value="Genomic_DNA"/>
</dbReference>
<keyword evidence="1" id="KW-1133">Transmembrane helix</keyword>
<evidence type="ECO:0000256" key="1">
    <source>
        <dbReference type="SAM" id="Phobius"/>
    </source>
</evidence>
<sequence>MWLFLSWGIIAVVNFFILLKIKTIIVLKHFNFFQKKSFLLPNCTLKGKNSISCNKIQDHKNDV</sequence>
<gene>
    <name evidence="2" type="ORF">HYN43_014150</name>
</gene>
<feature type="transmembrane region" description="Helical" evidence="1">
    <location>
        <begin position="6"/>
        <end position="27"/>
    </location>
</feature>
<keyword evidence="1" id="KW-0472">Membrane</keyword>
<evidence type="ECO:0000313" key="2">
    <source>
        <dbReference type="EMBL" id="AYL96366.1"/>
    </source>
</evidence>
<proteinExistence type="predicted"/>
<organism evidence="2 3">
    <name type="scientific">Mucilaginibacter celer</name>
    <dbReference type="NCBI Taxonomy" id="2305508"/>
    <lineage>
        <taxon>Bacteria</taxon>
        <taxon>Pseudomonadati</taxon>
        <taxon>Bacteroidota</taxon>
        <taxon>Sphingobacteriia</taxon>
        <taxon>Sphingobacteriales</taxon>
        <taxon>Sphingobacteriaceae</taxon>
        <taxon>Mucilaginibacter</taxon>
    </lineage>
</organism>